<dbReference type="InterPro" id="IPR007621">
    <property type="entry name" value="TPM_dom"/>
</dbReference>
<organism evidence="4 5">
    <name type="scientific">Sediminicola luteus</name>
    <dbReference type="NCBI Taxonomy" id="319238"/>
    <lineage>
        <taxon>Bacteria</taxon>
        <taxon>Pseudomonadati</taxon>
        <taxon>Bacteroidota</taxon>
        <taxon>Flavobacteriia</taxon>
        <taxon>Flavobacteriales</taxon>
        <taxon>Flavobacteriaceae</taxon>
        <taxon>Sediminicola</taxon>
    </lineage>
</organism>
<keyword evidence="1" id="KW-0472">Membrane</keyword>
<feature type="transmembrane region" description="Helical" evidence="1">
    <location>
        <begin position="181"/>
        <end position="198"/>
    </location>
</feature>
<dbReference type="RefSeq" id="WP_097441294.1">
    <property type="nucleotide sequence ID" value="NZ_NBWU01000001.1"/>
</dbReference>
<proteinExistence type="predicted"/>
<comment type="caution">
    <text evidence="4">The sequence shown here is derived from an EMBL/GenBank/DDBJ whole genome shotgun (WGS) entry which is preliminary data.</text>
</comment>
<name>A0A2A4GCR5_9FLAO</name>
<protein>
    <submittedName>
        <fullName evidence="4">Methanol dehydrogenase</fullName>
    </submittedName>
</protein>
<evidence type="ECO:0000313" key="4">
    <source>
        <dbReference type="EMBL" id="PCE65764.1"/>
    </source>
</evidence>
<keyword evidence="1" id="KW-0812">Transmembrane</keyword>
<dbReference type="AlphaFoldDB" id="A0A2A4GCR5"/>
<feature type="domain" description="TPM" evidence="3">
    <location>
        <begin position="39"/>
        <end position="162"/>
    </location>
</feature>
<evidence type="ECO:0000256" key="1">
    <source>
        <dbReference type="SAM" id="Phobius"/>
    </source>
</evidence>
<accession>A0A2A4GCR5</accession>
<dbReference type="EMBL" id="NBWU01000001">
    <property type="protein sequence ID" value="PCE65764.1"/>
    <property type="molecule type" value="Genomic_DNA"/>
</dbReference>
<dbReference type="PANTHER" id="PTHR30373:SF2">
    <property type="entry name" value="UPF0603 PROTEIN YGCG"/>
    <property type="match status" value="1"/>
</dbReference>
<dbReference type="OrthoDB" id="9810918at2"/>
<dbReference type="Pfam" id="PF04536">
    <property type="entry name" value="TPM_phosphatase"/>
    <property type="match status" value="1"/>
</dbReference>
<reference evidence="4 5" key="1">
    <citation type="submission" date="2017-04" db="EMBL/GenBank/DDBJ databases">
        <title>A new member of the family Flavobacteriaceae isolated from ascidians.</title>
        <authorList>
            <person name="Chen L."/>
        </authorList>
    </citation>
    <scope>NUCLEOTIDE SEQUENCE [LARGE SCALE GENOMIC DNA]</scope>
    <source>
        <strain evidence="4 5">HQA918</strain>
    </source>
</reference>
<sequence length="267" mass="28183">MRSLKAKILLLGVLFWCGNSVWAQFDIPKVPTKNKQTAVYDYVGLLSSGDKALLSTKLLGYADTTSTQIVIIAIPSTQGEDINQLAAQWGHKWGIGQADKDNGIVVMVAKNDRKMAISTGYGTEHLLTDLISKRIIDQVITPRFKQGQFYEGLNAGTTTIMQVMSGEYTEDRDFSSGGSNFISKLFPLIIFFIILYILSRRRGGRGGRGPGGRGGGFDIWDAIILSNMGRSSGGGWSSGGGGSFGGGSFGGGFGGGGFGGGGASGGW</sequence>
<evidence type="ECO:0000313" key="5">
    <source>
        <dbReference type="Proteomes" id="UP000219559"/>
    </source>
</evidence>
<evidence type="ECO:0000256" key="2">
    <source>
        <dbReference type="SAM" id="SignalP"/>
    </source>
</evidence>
<gene>
    <name evidence="4" type="ORF">B7P33_00205</name>
</gene>
<feature type="chain" id="PRO_5012020038" evidence="2">
    <location>
        <begin position="24"/>
        <end position="267"/>
    </location>
</feature>
<keyword evidence="1" id="KW-1133">Transmembrane helix</keyword>
<dbReference type="PANTHER" id="PTHR30373">
    <property type="entry name" value="UPF0603 PROTEIN YGCG"/>
    <property type="match status" value="1"/>
</dbReference>
<keyword evidence="5" id="KW-1185">Reference proteome</keyword>
<evidence type="ECO:0000259" key="3">
    <source>
        <dbReference type="Pfam" id="PF04536"/>
    </source>
</evidence>
<feature type="signal peptide" evidence="2">
    <location>
        <begin position="1"/>
        <end position="23"/>
    </location>
</feature>
<dbReference type="Proteomes" id="UP000219559">
    <property type="component" value="Unassembled WGS sequence"/>
</dbReference>
<dbReference type="Gene3D" id="3.10.310.50">
    <property type="match status" value="1"/>
</dbReference>
<keyword evidence="2" id="KW-0732">Signal</keyword>